<sequence length="376" mass="44258">MSQKKNVVHLTTVHHPFDTRIYHKECLSLKEAGYDVTLIAPVDEQTKDQAEASKLNILPIKKHRNRWKRMLLGPLEVYKKAKKLKADVYHFHDPELIFVGWLLKTNNNKVIYDVHEDYYTSIMQKDYFAEPIKRIIGKLYNRIERFLIKRMELCLAEKYYHDRYGRGESILNYPIVNEKLINKEIKHETTNEQLLYTGNVSEVRGAYYHADIPKIMDKHVYFVGKCPSDLADKMKEHAGVKQDFLHFDGIDQFVEREVIDNYYINQNWVAGLAIFPATEHYVKKELTKFFEYMSAGLPIICSNFPTWQAFIDKHQCGIAVDPENPQEWIDAVEFLQNNPIEAEAMGYNGRKAVLQELSWESQEKKLVSWYEQLLTK</sequence>
<keyword evidence="1" id="KW-0328">Glycosyltransferase</keyword>
<evidence type="ECO:0000313" key="1">
    <source>
        <dbReference type="EMBL" id="MDX8047089.1"/>
    </source>
</evidence>
<accession>A0ACC6M7Z9</accession>
<dbReference type="EC" id="2.4.-.-" evidence="1"/>
<dbReference type="Proteomes" id="UP001277972">
    <property type="component" value="Unassembled WGS sequence"/>
</dbReference>
<evidence type="ECO:0000313" key="2">
    <source>
        <dbReference type="Proteomes" id="UP001277972"/>
    </source>
</evidence>
<dbReference type="EMBL" id="JAWZSR010000009">
    <property type="protein sequence ID" value="MDX8047089.1"/>
    <property type="molecule type" value="Genomic_DNA"/>
</dbReference>
<gene>
    <name evidence="1" type="ORF">SH601_13945</name>
</gene>
<keyword evidence="1" id="KW-0808">Transferase</keyword>
<comment type="caution">
    <text evidence="1">The sequence shown here is derived from an EMBL/GenBank/DDBJ whole genome shotgun (WGS) entry which is preliminary data.</text>
</comment>
<name>A0ACC6M7Z9_9BACI</name>
<protein>
    <submittedName>
        <fullName evidence="1">Glycosyltransferase</fullName>
        <ecNumber evidence="1">2.4.-.-</ecNumber>
    </submittedName>
</protein>
<reference evidence="1" key="1">
    <citation type="submission" date="2023-11" db="EMBL/GenBank/DDBJ databases">
        <title>Gracilibacillus pellucida a moderately halophilic bacterium isolated from saline soil in Xinjiang province.</title>
        <authorList>
            <person name="Zhang Z."/>
            <person name="Tan F."/>
            <person name="Wang Y."/>
            <person name="Xia M."/>
        </authorList>
    </citation>
    <scope>NUCLEOTIDE SEQUENCE</scope>
    <source>
        <strain evidence="1">S3-1-1</strain>
    </source>
</reference>
<keyword evidence="2" id="KW-1185">Reference proteome</keyword>
<proteinExistence type="predicted"/>
<organism evidence="1 2">
    <name type="scientific">Gracilibacillus pellucidus</name>
    <dbReference type="NCBI Taxonomy" id="3095368"/>
    <lineage>
        <taxon>Bacteria</taxon>
        <taxon>Bacillati</taxon>
        <taxon>Bacillota</taxon>
        <taxon>Bacilli</taxon>
        <taxon>Bacillales</taxon>
        <taxon>Bacillaceae</taxon>
        <taxon>Gracilibacillus</taxon>
    </lineage>
</organism>